<dbReference type="RefSeq" id="XP_064700459.1">
    <property type="nucleotide sequence ID" value="XM_064854001.1"/>
</dbReference>
<dbReference type="GeneID" id="89978622"/>
<feature type="transmembrane region" description="Helical" evidence="2">
    <location>
        <begin position="132"/>
        <end position="158"/>
    </location>
</feature>
<evidence type="ECO:0000256" key="2">
    <source>
        <dbReference type="SAM" id="Phobius"/>
    </source>
</evidence>
<dbReference type="PANTHER" id="PTHR37846">
    <property type="entry name" value="YALI0B21296P"/>
    <property type="match status" value="1"/>
</dbReference>
<keyword evidence="2" id="KW-0472">Membrane</keyword>
<accession>A0AAV9MV48</accession>
<organism evidence="4 5">
    <name type="scientific">Exophiala bonariae</name>
    <dbReference type="NCBI Taxonomy" id="1690606"/>
    <lineage>
        <taxon>Eukaryota</taxon>
        <taxon>Fungi</taxon>
        <taxon>Dikarya</taxon>
        <taxon>Ascomycota</taxon>
        <taxon>Pezizomycotina</taxon>
        <taxon>Eurotiomycetes</taxon>
        <taxon>Chaetothyriomycetidae</taxon>
        <taxon>Chaetothyriales</taxon>
        <taxon>Herpotrichiellaceae</taxon>
        <taxon>Exophiala</taxon>
    </lineage>
</organism>
<name>A0AAV9MV48_9EURO</name>
<dbReference type="Proteomes" id="UP001358417">
    <property type="component" value="Unassembled WGS sequence"/>
</dbReference>
<proteinExistence type="predicted"/>
<protein>
    <recommendedName>
        <fullName evidence="3">DUF7719 domain-containing protein</fullName>
    </recommendedName>
</protein>
<dbReference type="PANTHER" id="PTHR37846:SF1">
    <property type="entry name" value="DEACETYLASE-LIKE PROTEIN"/>
    <property type="match status" value="1"/>
</dbReference>
<keyword evidence="2" id="KW-0812">Transmembrane</keyword>
<dbReference type="EMBL" id="JAVRRD010000043">
    <property type="protein sequence ID" value="KAK5044808.1"/>
    <property type="molecule type" value="Genomic_DNA"/>
</dbReference>
<dbReference type="Pfam" id="PF24841">
    <property type="entry name" value="DUF7719"/>
    <property type="match status" value="1"/>
</dbReference>
<evidence type="ECO:0000313" key="4">
    <source>
        <dbReference type="EMBL" id="KAK5044808.1"/>
    </source>
</evidence>
<sequence length="322" mass="35638">MNRKQRRAKESHNSSTKNADDIPLAQPDRRPSARSPKTLIEIAAEKQAQLDPSARKYNSQITPENIVQVEIGEDGNVIPNAALESLTGPVEPRDETPWLDAILLTSSLAAVHFTFEVLTVHQYAQELRFPPIFAHTVFTALPTLMVVVSLFRGLLLPISAKNFSKPAQRVIRFLQQCIYVGIANLAGCYLIYLTNDRGYYAVMKNAPAVATIWLWAILESGLVGALLGVIGPGLYGWWHGYGPLGSDTHDPGEVGGEAGTPKLGLSDIRHDHLEMSEKINISWDLRAIMSAQRLPWTLKLSLASKLPSKLGRQQSRFWIART</sequence>
<evidence type="ECO:0000259" key="3">
    <source>
        <dbReference type="Pfam" id="PF24841"/>
    </source>
</evidence>
<keyword evidence="2" id="KW-1133">Transmembrane helix</keyword>
<feature type="region of interest" description="Disordered" evidence="1">
    <location>
        <begin position="1"/>
        <end position="37"/>
    </location>
</feature>
<evidence type="ECO:0000313" key="5">
    <source>
        <dbReference type="Proteomes" id="UP001358417"/>
    </source>
</evidence>
<reference evidence="4 5" key="1">
    <citation type="submission" date="2023-08" db="EMBL/GenBank/DDBJ databases">
        <title>Black Yeasts Isolated from many extreme environments.</title>
        <authorList>
            <person name="Coleine C."/>
            <person name="Stajich J.E."/>
            <person name="Selbmann L."/>
        </authorList>
    </citation>
    <scope>NUCLEOTIDE SEQUENCE [LARGE SCALE GENOMIC DNA]</scope>
    <source>
        <strain evidence="4 5">CCFEE 5792</strain>
    </source>
</reference>
<dbReference type="InterPro" id="IPR056136">
    <property type="entry name" value="DUF7719"/>
</dbReference>
<feature type="transmembrane region" description="Helical" evidence="2">
    <location>
        <begin position="101"/>
        <end position="120"/>
    </location>
</feature>
<gene>
    <name evidence="4" type="ORF">LTR84_010464</name>
</gene>
<feature type="transmembrane region" description="Helical" evidence="2">
    <location>
        <begin position="212"/>
        <end position="238"/>
    </location>
</feature>
<evidence type="ECO:0000256" key="1">
    <source>
        <dbReference type="SAM" id="MobiDB-lite"/>
    </source>
</evidence>
<feature type="transmembrane region" description="Helical" evidence="2">
    <location>
        <begin position="170"/>
        <end position="192"/>
    </location>
</feature>
<keyword evidence="5" id="KW-1185">Reference proteome</keyword>
<feature type="domain" description="DUF7719" evidence="3">
    <location>
        <begin position="176"/>
        <end position="242"/>
    </location>
</feature>
<dbReference type="AlphaFoldDB" id="A0AAV9MV48"/>
<comment type="caution">
    <text evidence="4">The sequence shown here is derived from an EMBL/GenBank/DDBJ whole genome shotgun (WGS) entry which is preliminary data.</text>
</comment>